<dbReference type="PANTHER" id="PTHR46601:SF2">
    <property type="entry name" value="UBIQUITIN-LIKE PROTEASE FAMILY PROFILE DOMAIN-CONTAINING PROTEIN"/>
    <property type="match status" value="1"/>
</dbReference>
<sequence>MPLSSAERFRIFKAKLNLEENKLLLEKFREKDAARHRKYRRIIKKNPTKLEKIREQNRKRQAKRRLKLRSQKINSHLNEISSQAISTPPYKCPQTLAKAVHRSERSLPASPTKKKEIIRRLAIKNGVVVQPVIQSRSTDISEDTKNKVIQFYQLDEISSVATGKKDFVIIDSPDGSKVKVQKRYLVMTVQEVYEQFKLNYPNEKVGSTSFSLLRPKHVLPMSDIPQNVCLCKCHANIDLLLCSLSSILKTPKTTASFREALVCNSNSEKCMSLKCEKCGELKNFDKLFEYDNDIGGKDLLYHQWETIDSKIVKIEKSGTIQDAIDDLKSKTKDFLMHSFITHVQYIHFEDCKQNASPKSIVLQIDFSENYRTKYQDEIQNAFFNYKQVGLFNAVVWSGSNSPVINYSLISDDVSHDKYSIHVFLTKIIINLKNKFPSLETINIFSDGAASQFKQRFSFANLTFLSNDHRLNFIWNFFSSGHGRGAVDGVGGSVKRLVWKGVMAKQCIISNANDFAHYATAVAKNIIIIYVDVQDIKFQSSLLDQRWDQVRAVPNTLQIHYVKALSLYNIEVKTFSKSTDKKKFCLKS</sequence>
<accession>A0A815H3R1</accession>
<gene>
    <name evidence="1" type="ORF">SEV965_LOCUS28633</name>
</gene>
<dbReference type="AlphaFoldDB" id="A0A815H3R1"/>
<proteinExistence type="predicted"/>
<evidence type="ECO:0000313" key="2">
    <source>
        <dbReference type="Proteomes" id="UP000663889"/>
    </source>
</evidence>
<reference evidence="1" key="1">
    <citation type="submission" date="2021-02" db="EMBL/GenBank/DDBJ databases">
        <authorList>
            <person name="Nowell W R."/>
        </authorList>
    </citation>
    <scope>NUCLEOTIDE SEQUENCE</scope>
</reference>
<name>A0A815H3R1_9BILA</name>
<dbReference type="PANTHER" id="PTHR46601">
    <property type="entry name" value="ULP_PROTEASE DOMAIN-CONTAINING PROTEIN"/>
    <property type="match status" value="1"/>
</dbReference>
<dbReference type="EMBL" id="CAJNOU010002750">
    <property type="protein sequence ID" value="CAF1346632.1"/>
    <property type="molecule type" value="Genomic_DNA"/>
</dbReference>
<comment type="caution">
    <text evidence="1">The sequence shown here is derived from an EMBL/GenBank/DDBJ whole genome shotgun (WGS) entry which is preliminary data.</text>
</comment>
<dbReference type="Proteomes" id="UP000663889">
    <property type="component" value="Unassembled WGS sequence"/>
</dbReference>
<evidence type="ECO:0000313" key="1">
    <source>
        <dbReference type="EMBL" id="CAF1346632.1"/>
    </source>
</evidence>
<protein>
    <submittedName>
        <fullName evidence="1">Uncharacterized protein</fullName>
    </submittedName>
</protein>
<organism evidence="1 2">
    <name type="scientific">Rotaria sordida</name>
    <dbReference type="NCBI Taxonomy" id="392033"/>
    <lineage>
        <taxon>Eukaryota</taxon>
        <taxon>Metazoa</taxon>
        <taxon>Spiralia</taxon>
        <taxon>Gnathifera</taxon>
        <taxon>Rotifera</taxon>
        <taxon>Eurotatoria</taxon>
        <taxon>Bdelloidea</taxon>
        <taxon>Philodinida</taxon>
        <taxon>Philodinidae</taxon>
        <taxon>Rotaria</taxon>
    </lineage>
</organism>